<feature type="chain" id="PRO_5015153445" description="DUF5683 domain-containing protein" evidence="1">
    <location>
        <begin position="24"/>
        <end position="215"/>
    </location>
</feature>
<sequence length="215" mass="23799">MTNIQKFLCIAAFCLALTPAISANLTYWTNITTADTALKPGTHDVKQRSPQKATLLALVPGLGQGYNGDFWKLPIVYAALGGSIFTVHLNSLKYRDYLKAYWSFYDLNTGKPAHGVTEDTRKPVLVRNLLNTKSTVELLTKDQIVRNKNIWRRYRNVSILTSGLIYVLTIIEANVAAHLKTFDVSDDLTISIAPGSVKLPFAAPGPGLQVVFNFR</sequence>
<dbReference type="RefSeq" id="WP_106594780.1">
    <property type="nucleotide sequence ID" value="NZ_PYAS01000003.1"/>
</dbReference>
<proteinExistence type="predicted"/>
<name>A0A2P8GBU4_9BACT</name>
<evidence type="ECO:0000313" key="3">
    <source>
        <dbReference type="EMBL" id="PSL31443.1"/>
    </source>
</evidence>
<keyword evidence="1" id="KW-0732">Signal</keyword>
<evidence type="ECO:0000256" key="1">
    <source>
        <dbReference type="SAM" id="SignalP"/>
    </source>
</evidence>
<gene>
    <name evidence="3" type="ORF">CLV60_103309</name>
</gene>
<dbReference type="Pfam" id="PF18935">
    <property type="entry name" value="DUF5683"/>
    <property type="match status" value="1"/>
</dbReference>
<dbReference type="InterPro" id="IPR043738">
    <property type="entry name" value="DUF5683"/>
</dbReference>
<feature type="domain" description="DUF5683" evidence="2">
    <location>
        <begin position="47"/>
        <end position="214"/>
    </location>
</feature>
<dbReference type="OrthoDB" id="9813910at2"/>
<evidence type="ECO:0000313" key="4">
    <source>
        <dbReference type="Proteomes" id="UP000241964"/>
    </source>
</evidence>
<keyword evidence="4" id="KW-1185">Reference proteome</keyword>
<protein>
    <recommendedName>
        <fullName evidence="2">DUF5683 domain-containing protein</fullName>
    </recommendedName>
</protein>
<dbReference type="AlphaFoldDB" id="A0A2P8GBU4"/>
<reference evidence="3 4" key="1">
    <citation type="submission" date="2018-03" db="EMBL/GenBank/DDBJ databases">
        <title>Genomic Encyclopedia of Archaeal and Bacterial Type Strains, Phase II (KMG-II): from individual species to whole genera.</title>
        <authorList>
            <person name="Goeker M."/>
        </authorList>
    </citation>
    <scope>NUCLEOTIDE SEQUENCE [LARGE SCALE GENOMIC DNA]</scope>
    <source>
        <strain evidence="3 4">DSM 29057</strain>
    </source>
</reference>
<comment type="caution">
    <text evidence="3">The sequence shown here is derived from an EMBL/GenBank/DDBJ whole genome shotgun (WGS) entry which is preliminary data.</text>
</comment>
<organism evidence="3 4">
    <name type="scientific">Dyadobacter jiangsuensis</name>
    <dbReference type="NCBI Taxonomy" id="1591085"/>
    <lineage>
        <taxon>Bacteria</taxon>
        <taxon>Pseudomonadati</taxon>
        <taxon>Bacteroidota</taxon>
        <taxon>Cytophagia</taxon>
        <taxon>Cytophagales</taxon>
        <taxon>Spirosomataceae</taxon>
        <taxon>Dyadobacter</taxon>
    </lineage>
</organism>
<feature type="signal peptide" evidence="1">
    <location>
        <begin position="1"/>
        <end position="23"/>
    </location>
</feature>
<accession>A0A2P8GBU4</accession>
<dbReference type="Proteomes" id="UP000241964">
    <property type="component" value="Unassembled WGS sequence"/>
</dbReference>
<dbReference type="EMBL" id="PYAS01000003">
    <property type="protein sequence ID" value="PSL31443.1"/>
    <property type="molecule type" value="Genomic_DNA"/>
</dbReference>
<evidence type="ECO:0000259" key="2">
    <source>
        <dbReference type="Pfam" id="PF18935"/>
    </source>
</evidence>